<feature type="domain" description="CusB-like beta-barrel" evidence="4">
    <location>
        <begin position="269"/>
        <end position="337"/>
    </location>
</feature>
<comment type="similarity">
    <text evidence="1">Belongs to the membrane fusion protein (MFP) (TC 8.A.1) family.</text>
</comment>
<evidence type="ECO:0000256" key="1">
    <source>
        <dbReference type="ARBA" id="ARBA00009477"/>
    </source>
</evidence>
<keyword evidence="2" id="KW-0175">Coiled coil</keyword>
<dbReference type="GO" id="GO:1990281">
    <property type="term" value="C:efflux pump complex"/>
    <property type="evidence" value="ECO:0007669"/>
    <property type="project" value="TreeGrafter"/>
</dbReference>
<keyword evidence="6" id="KW-1185">Reference proteome</keyword>
<dbReference type="Gene3D" id="2.40.30.170">
    <property type="match status" value="1"/>
</dbReference>
<feature type="coiled-coil region" evidence="2">
    <location>
        <begin position="203"/>
        <end position="230"/>
    </location>
</feature>
<dbReference type="Gene3D" id="2.40.420.20">
    <property type="match status" value="1"/>
</dbReference>
<dbReference type="STRING" id="1217970.SAMN05444002_1010"/>
<dbReference type="NCBIfam" id="TIGR01730">
    <property type="entry name" value="RND_mfp"/>
    <property type="match status" value="1"/>
</dbReference>
<dbReference type="InterPro" id="IPR058625">
    <property type="entry name" value="MdtA-like_BSH"/>
</dbReference>
<dbReference type="SUPFAM" id="SSF111369">
    <property type="entry name" value="HlyD-like secretion proteins"/>
    <property type="match status" value="1"/>
</dbReference>
<evidence type="ECO:0000259" key="4">
    <source>
        <dbReference type="Pfam" id="PF25954"/>
    </source>
</evidence>
<dbReference type="PANTHER" id="PTHR30469:SF29">
    <property type="entry name" value="BLR2860 PROTEIN"/>
    <property type="match status" value="1"/>
</dbReference>
<dbReference type="Gene3D" id="1.10.287.470">
    <property type="entry name" value="Helix hairpin bin"/>
    <property type="match status" value="1"/>
</dbReference>
<sequence>MRLFSILIALCVAAVLYLLVMQREALLSFAGADSEETTVAEAAEEAPRSVEEDGTGAGEARVVSVMAIDSLAREIDSAVVTRGRTEAARQVTVRAETAGQVISEPLRKGAFVEAGQMLCVIDPGTRETQLAQAEAQLASAQAGLPEAEARVAEAEAALEEAEINDRAASQLSQGGYASDTRVAATRAGVSSAKAAVQAARSGVEGAKSQIQTAEAAVAAARKEIERLTITAPFAGLLESDSAELGMLLQAGSDCATILQLDPIKLVGFVPETEVGRVVVGAQAGARLATGEEVTGEVTFLSRSADAQTRTFRVEVQVPNPDLAIRDGQTAEIAIAAAGAKAQLLPQSALTLDDGGALGVRWVDAENTARFAPVTVLRDTVNGVWVTGLPESARVITRGQEYVVDGVPVKVTLEELTQ</sequence>
<dbReference type="InterPro" id="IPR058792">
    <property type="entry name" value="Beta-barrel_RND_2"/>
</dbReference>
<evidence type="ECO:0000313" key="6">
    <source>
        <dbReference type="Proteomes" id="UP000184932"/>
    </source>
</evidence>
<protein>
    <submittedName>
        <fullName evidence="5">Membrane fusion protein, multidrug efflux system</fullName>
    </submittedName>
</protein>
<gene>
    <name evidence="5" type="ORF">SAMN05444002_1010</name>
</gene>
<dbReference type="PANTHER" id="PTHR30469">
    <property type="entry name" value="MULTIDRUG RESISTANCE PROTEIN MDTA"/>
    <property type="match status" value="1"/>
</dbReference>
<name>A0A1N6EQR2_9RHOB</name>
<dbReference type="InterPro" id="IPR006143">
    <property type="entry name" value="RND_pump_MFP"/>
</dbReference>
<evidence type="ECO:0000256" key="2">
    <source>
        <dbReference type="SAM" id="Coils"/>
    </source>
</evidence>
<dbReference type="Pfam" id="PF25954">
    <property type="entry name" value="Beta-barrel_RND_2"/>
    <property type="match status" value="1"/>
</dbReference>
<dbReference type="Proteomes" id="UP000184932">
    <property type="component" value="Unassembled WGS sequence"/>
</dbReference>
<dbReference type="GO" id="GO:0015562">
    <property type="term" value="F:efflux transmembrane transporter activity"/>
    <property type="evidence" value="ECO:0007669"/>
    <property type="project" value="TreeGrafter"/>
</dbReference>
<dbReference type="EMBL" id="FSRL01000001">
    <property type="protein sequence ID" value="SIN85281.1"/>
    <property type="molecule type" value="Genomic_DNA"/>
</dbReference>
<feature type="coiled-coil region" evidence="2">
    <location>
        <begin position="130"/>
        <end position="171"/>
    </location>
</feature>
<reference evidence="6" key="1">
    <citation type="submission" date="2016-11" db="EMBL/GenBank/DDBJ databases">
        <authorList>
            <person name="Varghese N."/>
            <person name="Submissions S."/>
        </authorList>
    </citation>
    <scope>NUCLEOTIDE SEQUENCE [LARGE SCALE GENOMIC DNA]</scope>
    <source>
        <strain evidence="6">DSM 29440</strain>
    </source>
</reference>
<organism evidence="5 6">
    <name type="scientific">Vannielia litorea</name>
    <dbReference type="NCBI Taxonomy" id="1217970"/>
    <lineage>
        <taxon>Bacteria</taxon>
        <taxon>Pseudomonadati</taxon>
        <taxon>Pseudomonadota</taxon>
        <taxon>Alphaproteobacteria</taxon>
        <taxon>Rhodobacterales</taxon>
        <taxon>Paracoccaceae</taxon>
        <taxon>Vannielia</taxon>
    </lineage>
</organism>
<dbReference type="OrthoDB" id="9806939at2"/>
<accession>A0A1N6EQR2</accession>
<dbReference type="RefSeq" id="WP_074255123.1">
    <property type="nucleotide sequence ID" value="NZ_FSRL01000001.1"/>
</dbReference>
<proteinExistence type="inferred from homology"/>
<dbReference type="Pfam" id="PF25917">
    <property type="entry name" value="BSH_RND"/>
    <property type="match status" value="1"/>
</dbReference>
<evidence type="ECO:0000313" key="5">
    <source>
        <dbReference type="EMBL" id="SIN85281.1"/>
    </source>
</evidence>
<evidence type="ECO:0000259" key="3">
    <source>
        <dbReference type="Pfam" id="PF25917"/>
    </source>
</evidence>
<dbReference type="AlphaFoldDB" id="A0A1N6EQR2"/>
<feature type="domain" description="Multidrug resistance protein MdtA-like barrel-sandwich hybrid" evidence="3">
    <location>
        <begin position="89"/>
        <end position="257"/>
    </location>
</feature>
<dbReference type="Gene3D" id="2.40.50.100">
    <property type="match status" value="1"/>
</dbReference>